<evidence type="ECO:0000313" key="2">
    <source>
        <dbReference type="Proteomes" id="UP000003340"/>
    </source>
</evidence>
<dbReference type="STRING" id="537013.CLOSTMETH_02585"/>
<comment type="caution">
    <text evidence="1">The sequence shown here is derived from an EMBL/GenBank/DDBJ whole genome shotgun (WGS) entry which is preliminary data.</text>
</comment>
<organism evidence="1 2">
    <name type="scientific">[Clostridium] methylpentosum DSM 5476</name>
    <dbReference type="NCBI Taxonomy" id="537013"/>
    <lineage>
        <taxon>Bacteria</taxon>
        <taxon>Bacillati</taxon>
        <taxon>Bacillota</taxon>
        <taxon>Clostridia</taxon>
        <taxon>Eubacteriales</taxon>
        <taxon>Oscillospiraceae</taxon>
        <taxon>Oscillospiraceae incertae sedis</taxon>
    </lineage>
</organism>
<keyword evidence="2" id="KW-1185">Reference proteome</keyword>
<dbReference type="AlphaFoldDB" id="C0EFE3"/>
<sequence length="175" mass="20207">MKKTTVLIISIVLLSTFLIIISTVNNRLTTKWYDTPAEAIINNKNLQVKSVLKVIIQQDVAIVYFDNVNTTITSELAIREDKGWRHFSIVNSSVWHKILSDHTTIACFKVGDKYAIDISYPAFSENNNIPSDNLNSKFETFQIEREGVELNYWFAILDEFPMNYVLEIGDREIKR</sequence>
<dbReference type="HOGENOM" id="CLU_1530001_0_0_9"/>
<proteinExistence type="predicted"/>
<protein>
    <submittedName>
        <fullName evidence="1">Uncharacterized protein</fullName>
    </submittedName>
</protein>
<name>C0EFE3_9FIRM</name>
<reference evidence="1 2" key="1">
    <citation type="submission" date="2009-01" db="EMBL/GenBank/DDBJ databases">
        <authorList>
            <person name="Fulton L."/>
            <person name="Clifton S."/>
            <person name="Fulton B."/>
            <person name="Xu J."/>
            <person name="Minx P."/>
            <person name="Pepin K.H."/>
            <person name="Johnson M."/>
            <person name="Bhonagiri V."/>
            <person name="Nash W.E."/>
            <person name="Mardis E.R."/>
            <person name="Wilson R.K."/>
        </authorList>
    </citation>
    <scope>NUCLEOTIDE SEQUENCE [LARGE SCALE GENOMIC DNA]</scope>
    <source>
        <strain evidence="1 2">DSM 5476</strain>
    </source>
</reference>
<dbReference type="EMBL" id="ACEC01000090">
    <property type="protein sequence ID" value="EEG29803.1"/>
    <property type="molecule type" value="Genomic_DNA"/>
</dbReference>
<dbReference type="Proteomes" id="UP000003340">
    <property type="component" value="Unassembled WGS sequence"/>
</dbReference>
<gene>
    <name evidence="1" type="ORF">CLOSTMETH_02585</name>
</gene>
<reference evidence="1 2" key="2">
    <citation type="submission" date="2009-02" db="EMBL/GenBank/DDBJ databases">
        <title>Draft genome sequence of Clostridium methylpentosum (DSM 5476).</title>
        <authorList>
            <person name="Sudarsanam P."/>
            <person name="Ley R."/>
            <person name="Guruge J."/>
            <person name="Turnbaugh P.J."/>
            <person name="Mahowald M."/>
            <person name="Liep D."/>
            <person name="Gordon J."/>
        </authorList>
    </citation>
    <scope>NUCLEOTIDE SEQUENCE [LARGE SCALE GENOMIC DNA]</scope>
    <source>
        <strain evidence="1 2">DSM 5476</strain>
    </source>
</reference>
<accession>C0EFE3</accession>
<evidence type="ECO:0000313" key="1">
    <source>
        <dbReference type="EMBL" id="EEG29803.1"/>
    </source>
</evidence>